<evidence type="ECO:0000256" key="5">
    <source>
        <dbReference type="ARBA" id="ARBA00022737"/>
    </source>
</evidence>
<dbReference type="AlphaFoldDB" id="D8U835"/>
<dbReference type="Gene3D" id="1.20.120.1750">
    <property type="match status" value="1"/>
</dbReference>
<keyword evidence="7" id="KW-0833">Ubl conjugation pathway</keyword>
<accession>D8U835</accession>
<dbReference type="KEGG" id="vcn:VOLCADRAFT_47991"/>
<evidence type="ECO:0000259" key="9">
    <source>
        <dbReference type="PROSITE" id="PS51873"/>
    </source>
</evidence>
<dbReference type="InterPro" id="IPR031127">
    <property type="entry name" value="E3_UB_ligase_RBR"/>
</dbReference>
<evidence type="ECO:0000256" key="1">
    <source>
        <dbReference type="ARBA" id="ARBA00001798"/>
    </source>
</evidence>
<dbReference type="Pfam" id="PF01485">
    <property type="entry name" value="IBR"/>
    <property type="match status" value="2"/>
</dbReference>
<evidence type="ECO:0000256" key="7">
    <source>
        <dbReference type="ARBA" id="ARBA00022786"/>
    </source>
</evidence>
<feature type="domain" description="RING-type" evidence="9">
    <location>
        <begin position="1"/>
        <end position="111"/>
    </location>
</feature>
<dbReference type="STRING" id="3068.D8U835"/>
<dbReference type="SUPFAM" id="SSF57850">
    <property type="entry name" value="RING/U-box"/>
    <property type="match status" value="2"/>
</dbReference>
<dbReference type="InParanoid" id="D8U835"/>
<proteinExistence type="predicted"/>
<dbReference type="CDD" id="cd22584">
    <property type="entry name" value="Rcat_RBR_unk"/>
    <property type="match status" value="1"/>
</dbReference>
<comment type="catalytic activity">
    <reaction evidence="1">
        <text>[E2 ubiquitin-conjugating enzyme]-S-ubiquitinyl-L-cysteine + [acceptor protein]-L-lysine = [E2 ubiquitin-conjugating enzyme]-L-cysteine + [acceptor protein]-N(6)-ubiquitinyl-L-lysine.</text>
        <dbReference type="EC" id="2.3.2.31"/>
    </reaction>
</comment>
<evidence type="ECO:0000256" key="8">
    <source>
        <dbReference type="ARBA" id="ARBA00022833"/>
    </source>
</evidence>
<keyword evidence="11" id="KW-1185">Reference proteome</keyword>
<keyword evidence="3" id="KW-0808">Transferase</keyword>
<feature type="non-terminal residue" evidence="10">
    <location>
        <position position="111"/>
    </location>
</feature>
<dbReference type="InterPro" id="IPR044066">
    <property type="entry name" value="TRIAD_supradom"/>
</dbReference>
<protein>
    <recommendedName>
        <fullName evidence="2">RBR-type E3 ubiquitin transferase</fullName>
        <ecNumber evidence="2">2.3.2.31</ecNumber>
    </recommendedName>
</protein>
<dbReference type="OrthoDB" id="541961at2759"/>
<dbReference type="GO" id="GO:0061630">
    <property type="term" value="F:ubiquitin protein ligase activity"/>
    <property type="evidence" value="ECO:0007669"/>
    <property type="project" value="UniProtKB-EC"/>
</dbReference>
<evidence type="ECO:0000256" key="6">
    <source>
        <dbReference type="ARBA" id="ARBA00022771"/>
    </source>
</evidence>
<keyword evidence="6" id="KW-0863">Zinc-finger</keyword>
<dbReference type="GeneID" id="9621603"/>
<dbReference type="InterPro" id="IPR002867">
    <property type="entry name" value="IBR_dom"/>
</dbReference>
<keyword evidence="4" id="KW-0479">Metal-binding</keyword>
<reference evidence="10 11" key="1">
    <citation type="journal article" date="2010" name="Science">
        <title>Genomic analysis of organismal complexity in the multicellular green alga Volvox carteri.</title>
        <authorList>
            <person name="Prochnik S.E."/>
            <person name="Umen J."/>
            <person name="Nedelcu A.M."/>
            <person name="Hallmann A."/>
            <person name="Miller S.M."/>
            <person name="Nishii I."/>
            <person name="Ferris P."/>
            <person name="Kuo A."/>
            <person name="Mitros T."/>
            <person name="Fritz-Laylin L.K."/>
            <person name="Hellsten U."/>
            <person name="Chapman J."/>
            <person name="Simakov O."/>
            <person name="Rensing S.A."/>
            <person name="Terry A."/>
            <person name="Pangilinan J."/>
            <person name="Kapitonov V."/>
            <person name="Jurka J."/>
            <person name="Salamov A."/>
            <person name="Shapiro H."/>
            <person name="Schmutz J."/>
            <person name="Grimwood J."/>
            <person name="Lindquist E."/>
            <person name="Lucas S."/>
            <person name="Grigoriev I.V."/>
            <person name="Schmitt R."/>
            <person name="Kirk D."/>
            <person name="Rokhsar D.S."/>
        </authorList>
    </citation>
    <scope>NUCLEOTIDE SEQUENCE [LARGE SCALE GENOMIC DNA]</scope>
    <source>
        <strain evidence="11">f. Nagariensis / Eve</strain>
    </source>
</reference>
<gene>
    <name evidence="10" type="ORF">VOLCADRAFT_47991</name>
</gene>
<sequence>SKLLYCPHKSCSSPLQVELSELPSNQPSTCPACGKGFCPRCRIPGWHKGYTCTEFQALPAHLRSAEDAAVLQLSEKQQWKQCPQCKQMVERSVGCNHMLCRCGCNFCYGCG</sequence>
<dbReference type="PANTHER" id="PTHR11685">
    <property type="entry name" value="RBR FAMILY RING FINGER AND IBR DOMAIN-CONTAINING"/>
    <property type="match status" value="1"/>
</dbReference>
<evidence type="ECO:0000256" key="2">
    <source>
        <dbReference type="ARBA" id="ARBA00012251"/>
    </source>
</evidence>
<evidence type="ECO:0000313" key="10">
    <source>
        <dbReference type="EMBL" id="EFJ44017.1"/>
    </source>
</evidence>
<evidence type="ECO:0000256" key="4">
    <source>
        <dbReference type="ARBA" id="ARBA00022723"/>
    </source>
</evidence>
<dbReference type="EMBL" id="GL378367">
    <property type="protein sequence ID" value="EFJ44017.1"/>
    <property type="molecule type" value="Genomic_DNA"/>
</dbReference>
<dbReference type="EC" id="2.3.2.31" evidence="2"/>
<feature type="non-terminal residue" evidence="10">
    <location>
        <position position="1"/>
    </location>
</feature>
<dbReference type="GO" id="GO:0016567">
    <property type="term" value="P:protein ubiquitination"/>
    <property type="evidence" value="ECO:0007669"/>
    <property type="project" value="InterPro"/>
</dbReference>
<organism evidence="11">
    <name type="scientific">Volvox carteri f. nagariensis</name>
    <dbReference type="NCBI Taxonomy" id="3068"/>
    <lineage>
        <taxon>Eukaryota</taxon>
        <taxon>Viridiplantae</taxon>
        <taxon>Chlorophyta</taxon>
        <taxon>core chlorophytes</taxon>
        <taxon>Chlorophyceae</taxon>
        <taxon>CS clade</taxon>
        <taxon>Chlamydomonadales</taxon>
        <taxon>Volvocaceae</taxon>
        <taxon>Volvox</taxon>
    </lineage>
</organism>
<name>D8U835_VOLCA</name>
<dbReference type="Proteomes" id="UP000001058">
    <property type="component" value="Unassembled WGS sequence"/>
</dbReference>
<evidence type="ECO:0000256" key="3">
    <source>
        <dbReference type="ARBA" id="ARBA00022679"/>
    </source>
</evidence>
<dbReference type="eggNOG" id="KOG1812">
    <property type="taxonomic scope" value="Eukaryota"/>
</dbReference>
<keyword evidence="8" id="KW-0862">Zinc</keyword>
<dbReference type="RefSeq" id="XP_002954818.1">
    <property type="nucleotide sequence ID" value="XM_002954772.1"/>
</dbReference>
<dbReference type="PROSITE" id="PS51873">
    <property type="entry name" value="TRIAD"/>
    <property type="match status" value="1"/>
</dbReference>
<dbReference type="GO" id="GO:0008270">
    <property type="term" value="F:zinc ion binding"/>
    <property type="evidence" value="ECO:0007669"/>
    <property type="project" value="UniProtKB-KW"/>
</dbReference>
<evidence type="ECO:0000313" key="11">
    <source>
        <dbReference type="Proteomes" id="UP000001058"/>
    </source>
</evidence>
<keyword evidence="5" id="KW-0677">Repeat</keyword>